<dbReference type="EMBL" id="CP010537">
    <property type="protein sequence ID" value="AJG23363.1"/>
    <property type="molecule type" value="Genomic_DNA"/>
</dbReference>
<proteinExistence type="predicted"/>
<reference evidence="1 2" key="1">
    <citation type="journal article" date="2015" name="Genome Announc.">
        <title>Complete Genome Sequence of Cupriavidus basilensis 4G11, Isolated from the Oak Ridge Field Research Center Site.</title>
        <authorList>
            <person name="Ray J."/>
            <person name="Waters R.J."/>
            <person name="Skerker J.M."/>
            <person name="Kuehl J.V."/>
            <person name="Price M.N."/>
            <person name="Huang J."/>
            <person name="Chakraborty R."/>
            <person name="Arkin A.P."/>
            <person name="Deutschbauer A."/>
        </authorList>
    </citation>
    <scope>NUCLEOTIDE SEQUENCE [LARGE SCALE GENOMIC DNA]</scope>
    <source>
        <strain evidence="1">4G11</strain>
    </source>
</reference>
<sequence>MPHEQFLAKQEDRRSGLRALRAALLKVHKEVIALNRVEYERLHGPIPAGLFVQVVTEETYFRWLDPLSRLIIEIDEELDAPEHHDETCKAVATATEKLFGPDSDPAFRDRYQQALQDESGVIVAHGQLMKVVAQLRQLV</sequence>
<dbReference type="Proteomes" id="UP000031843">
    <property type="component" value="Chromosome secondary"/>
</dbReference>
<dbReference type="KEGG" id="cbw:RR42_s1775"/>
<gene>
    <name evidence="1" type="ORF">RR42_s1775</name>
</gene>
<keyword evidence="2" id="KW-1185">Reference proteome</keyword>
<dbReference type="STRING" id="68895.RR42_s1775"/>
<organism evidence="1 2">
    <name type="scientific">Cupriavidus basilensis</name>
    <dbReference type="NCBI Taxonomy" id="68895"/>
    <lineage>
        <taxon>Bacteria</taxon>
        <taxon>Pseudomonadati</taxon>
        <taxon>Pseudomonadota</taxon>
        <taxon>Betaproteobacteria</taxon>
        <taxon>Burkholderiales</taxon>
        <taxon>Burkholderiaceae</taxon>
        <taxon>Cupriavidus</taxon>
    </lineage>
</organism>
<protein>
    <submittedName>
        <fullName evidence="1">Uncharacterized protein</fullName>
    </submittedName>
</protein>
<name>A0A0C4YJV6_9BURK</name>
<accession>A0A0C4YJV6</accession>
<dbReference type="AlphaFoldDB" id="A0A0C4YJV6"/>
<evidence type="ECO:0000313" key="1">
    <source>
        <dbReference type="EMBL" id="AJG23363.1"/>
    </source>
</evidence>
<evidence type="ECO:0000313" key="2">
    <source>
        <dbReference type="Proteomes" id="UP000031843"/>
    </source>
</evidence>